<dbReference type="InterPro" id="IPR035681">
    <property type="entry name" value="ComA-like_MBL"/>
</dbReference>
<evidence type="ECO:0000256" key="1">
    <source>
        <dbReference type="SAM" id="MobiDB-lite"/>
    </source>
</evidence>
<dbReference type="AlphaFoldDB" id="D6XWU4"/>
<dbReference type="SUPFAM" id="SSF56281">
    <property type="entry name" value="Metallo-hydrolase/oxidoreductase"/>
    <property type="match status" value="1"/>
</dbReference>
<dbReference type="CDD" id="cd07731">
    <property type="entry name" value="ComA-like_MBL-fold"/>
    <property type="match status" value="1"/>
</dbReference>
<dbReference type="Gene3D" id="3.60.15.10">
    <property type="entry name" value="Ribonuclease Z/Hydroxyacylglutathione hydrolase-like"/>
    <property type="match status" value="1"/>
</dbReference>
<protein>
    <submittedName>
        <fullName evidence="3">Beta-lactamase domain protein</fullName>
    </submittedName>
</protein>
<dbReference type="KEGG" id="bse:Bsel_2418"/>
<evidence type="ECO:0000313" key="3">
    <source>
        <dbReference type="EMBL" id="ADH99920.1"/>
    </source>
</evidence>
<dbReference type="eggNOG" id="COG1555">
    <property type="taxonomic scope" value="Bacteria"/>
</dbReference>
<accession>D6XWU4</accession>
<dbReference type="Pfam" id="PF12836">
    <property type="entry name" value="HHH_3"/>
    <property type="match status" value="1"/>
</dbReference>
<dbReference type="STRING" id="439292.Bsel_2418"/>
<dbReference type="InterPro" id="IPR036866">
    <property type="entry name" value="RibonucZ/Hydroxyglut_hydro"/>
</dbReference>
<dbReference type="SMART" id="SM00849">
    <property type="entry name" value="Lactamase_B"/>
    <property type="match status" value="1"/>
</dbReference>
<sequence>MLSACGTDVNEAVDNSPVNDTSEDMNTEVNNEENHHASSDEETADDHETNQNENEDSAFEPDGLMEIHFIDAGQADATLFLFEEEGEPFSILYDAGDWTRTDVVDYLHEQKLDGIDIMIASHPHADHIGQMAIIIDEFDVGEVWMSGEEHSSATYERVIDAVLSSDAVYEEPRTGDEYRIGDAELIILNPERLTGDLHDSSLSIKLTYGEHRFLLTGDAEHSAEERMINTGINLSADVLHLGHHGSRTSTGEAFLDAVAPSYAIISAGMDNSYGHPHEEVMDRVLSRDIEIYATYEHGTIIMETDGANLNVSTDQSGEITGAQESASTDHSDPSSGTETQNGTSDTGCIDINSASQAELEEIIHIGEARAEELLSLRPFDTVDELTNINGISSGRLADIKEENLACIEGVD</sequence>
<feature type="region of interest" description="Disordered" evidence="1">
    <location>
        <begin position="311"/>
        <end position="349"/>
    </location>
</feature>
<evidence type="ECO:0000313" key="4">
    <source>
        <dbReference type="Proteomes" id="UP000000271"/>
    </source>
</evidence>
<dbReference type="SUPFAM" id="SSF47781">
    <property type="entry name" value="RuvA domain 2-like"/>
    <property type="match status" value="1"/>
</dbReference>
<gene>
    <name evidence="3" type="ordered locus">Bsel_2418</name>
</gene>
<dbReference type="Proteomes" id="UP000000271">
    <property type="component" value="Chromosome"/>
</dbReference>
<dbReference type="Gene3D" id="1.10.150.320">
    <property type="entry name" value="Photosystem II 12 kDa extrinsic protein"/>
    <property type="match status" value="1"/>
</dbReference>
<dbReference type="InterPro" id="IPR052159">
    <property type="entry name" value="Competence_DNA_uptake"/>
</dbReference>
<keyword evidence="4" id="KW-1185">Reference proteome</keyword>
<feature type="compositionally biased region" description="Polar residues" evidence="1">
    <location>
        <begin position="311"/>
        <end position="326"/>
    </location>
</feature>
<feature type="compositionally biased region" description="Polar residues" evidence="1">
    <location>
        <begin position="333"/>
        <end position="349"/>
    </location>
</feature>
<dbReference type="eggNOG" id="COG2333">
    <property type="taxonomic scope" value="Bacteria"/>
</dbReference>
<proteinExistence type="predicted"/>
<dbReference type="InterPro" id="IPR010994">
    <property type="entry name" value="RuvA_2-like"/>
</dbReference>
<feature type="domain" description="Metallo-beta-lactamase" evidence="2">
    <location>
        <begin position="76"/>
        <end position="269"/>
    </location>
</feature>
<organism evidence="3 4">
    <name type="scientific">Bacillus selenitireducens (strain ATCC 700615 / DSM 15326 / MLS10)</name>
    <dbReference type="NCBI Taxonomy" id="439292"/>
    <lineage>
        <taxon>Bacteria</taxon>
        <taxon>Bacillati</taxon>
        <taxon>Bacillota</taxon>
        <taxon>Bacilli</taxon>
        <taxon>Bacillales</taxon>
        <taxon>Bacillaceae</taxon>
        <taxon>Salisediminibacterium</taxon>
    </lineage>
</organism>
<dbReference type="InterPro" id="IPR001279">
    <property type="entry name" value="Metallo-B-lactamas"/>
</dbReference>
<name>D6XWU4_BACIE</name>
<reference evidence="3" key="1">
    <citation type="submission" date="2009-10" db="EMBL/GenBank/DDBJ databases">
        <title>Complete sequence of Bacillus selenitireducens MLS10.</title>
        <authorList>
            <consortium name="US DOE Joint Genome Institute"/>
            <person name="Lucas S."/>
            <person name="Copeland A."/>
            <person name="Lapidus A."/>
            <person name="Glavina del Rio T."/>
            <person name="Dalin E."/>
            <person name="Tice H."/>
            <person name="Bruce D."/>
            <person name="Goodwin L."/>
            <person name="Pitluck S."/>
            <person name="Sims D."/>
            <person name="Brettin T."/>
            <person name="Detter J.C."/>
            <person name="Han C."/>
            <person name="Larimer F."/>
            <person name="Land M."/>
            <person name="Hauser L."/>
            <person name="Kyrpides N."/>
            <person name="Ovchinnikova G."/>
            <person name="Stolz J."/>
        </authorList>
    </citation>
    <scope>NUCLEOTIDE SEQUENCE [LARGE SCALE GENOMIC DNA]</scope>
    <source>
        <strain evidence="3">MLS10</strain>
    </source>
</reference>
<dbReference type="PANTHER" id="PTHR30619">
    <property type="entry name" value="DNA INTERNALIZATION/COMPETENCE PROTEIN COMEC/REC2"/>
    <property type="match status" value="1"/>
</dbReference>
<dbReference type="PANTHER" id="PTHR30619:SF7">
    <property type="entry name" value="BETA-LACTAMASE DOMAIN PROTEIN"/>
    <property type="match status" value="1"/>
</dbReference>
<dbReference type="EMBL" id="CP001791">
    <property type="protein sequence ID" value="ADH99920.1"/>
    <property type="molecule type" value="Genomic_DNA"/>
</dbReference>
<feature type="region of interest" description="Disordered" evidence="1">
    <location>
        <begin position="1"/>
        <end position="58"/>
    </location>
</feature>
<dbReference type="Pfam" id="PF00753">
    <property type="entry name" value="Lactamase_B"/>
    <property type="match status" value="1"/>
</dbReference>
<dbReference type="HOGENOM" id="CLU_010363_0_1_9"/>
<evidence type="ECO:0000259" key="2">
    <source>
        <dbReference type="SMART" id="SM00849"/>
    </source>
</evidence>